<dbReference type="RefSeq" id="WP_236865311.1">
    <property type="nucleotide sequence ID" value="NZ_BAABAZ010000003.1"/>
</dbReference>
<organism evidence="2 3">
    <name type="scientific">Brevibacterium daeguense</name>
    <dbReference type="NCBI Taxonomy" id="909936"/>
    <lineage>
        <taxon>Bacteria</taxon>
        <taxon>Bacillati</taxon>
        <taxon>Actinomycetota</taxon>
        <taxon>Actinomycetes</taxon>
        <taxon>Micrococcales</taxon>
        <taxon>Brevibacteriaceae</taxon>
        <taxon>Brevibacterium</taxon>
    </lineage>
</organism>
<dbReference type="SUPFAM" id="SSF75304">
    <property type="entry name" value="Amidase signature (AS) enzymes"/>
    <property type="match status" value="1"/>
</dbReference>
<dbReference type="EMBL" id="BAABAZ010000003">
    <property type="protein sequence ID" value="GAA4282754.1"/>
    <property type="molecule type" value="Genomic_DNA"/>
</dbReference>
<name>A0ABP8EFR4_9MICO</name>
<comment type="caution">
    <text evidence="2">The sequence shown here is derived from an EMBL/GenBank/DDBJ whole genome shotgun (WGS) entry which is preliminary data.</text>
</comment>
<accession>A0ABP8EFR4</accession>
<evidence type="ECO:0000313" key="3">
    <source>
        <dbReference type="Proteomes" id="UP001501586"/>
    </source>
</evidence>
<dbReference type="InterPro" id="IPR023631">
    <property type="entry name" value="Amidase_dom"/>
</dbReference>
<dbReference type="Pfam" id="PF01425">
    <property type="entry name" value="Amidase"/>
    <property type="match status" value="2"/>
</dbReference>
<protein>
    <submittedName>
        <fullName evidence="2">Amidase</fullName>
    </submittedName>
</protein>
<evidence type="ECO:0000313" key="2">
    <source>
        <dbReference type="EMBL" id="GAA4282754.1"/>
    </source>
</evidence>
<evidence type="ECO:0000259" key="1">
    <source>
        <dbReference type="Pfam" id="PF01425"/>
    </source>
</evidence>
<dbReference type="InterPro" id="IPR036928">
    <property type="entry name" value="AS_sf"/>
</dbReference>
<dbReference type="PANTHER" id="PTHR11895">
    <property type="entry name" value="TRANSAMIDASE"/>
    <property type="match status" value="1"/>
</dbReference>
<reference evidence="3" key="1">
    <citation type="journal article" date="2019" name="Int. J. Syst. Evol. Microbiol.">
        <title>The Global Catalogue of Microorganisms (GCM) 10K type strain sequencing project: providing services to taxonomists for standard genome sequencing and annotation.</title>
        <authorList>
            <consortium name="The Broad Institute Genomics Platform"/>
            <consortium name="The Broad Institute Genome Sequencing Center for Infectious Disease"/>
            <person name="Wu L."/>
            <person name="Ma J."/>
        </authorList>
    </citation>
    <scope>NUCLEOTIDE SEQUENCE [LARGE SCALE GENOMIC DNA]</scope>
    <source>
        <strain evidence="3">JCM 17458</strain>
    </source>
</reference>
<proteinExistence type="predicted"/>
<dbReference type="PANTHER" id="PTHR11895:SF176">
    <property type="entry name" value="AMIDASE AMID-RELATED"/>
    <property type="match status" value="1"/>
</dbReference>
<gene>
    <name evidence="2" type="ORF">GCM10022261_02850</name>
</gene>
<keyword evidence="3" id="KW-1185">Reference proteome</keyword>
<dbReference type="InterPro" id="IPR020556">
    <property type="entry name" value="Amidase_CS"/>
</dbReference>
<dbReference type="Proteomes" id="UP001501586">
    <property type="component" value="Unassembled WGS sequence"/>
</dbReference>
<feature type="domain" description="Amidase" evidence="1">
    <location>
        <begin position="10"/>
        <end position="216"/>
    </location>
</feature>
<dbReference type="PROSITE" id="PS00571">
    <property type="entry name" value="AMIDASES"/>
    <property type="match status" value="1"/>
</dbReference>
<sequence length="430" mass="45364">MGQSSRDLQDVFHRLETTGRDLNAVVTVTRERAEALARVADDRVGSGRPPRPLEGVPFVIKDVVDVAGYPTLMGSDVRVGGTAEASAPVITVLEEAGGLPVAKTNCQEFSYGILGEESAFGRVVNPVDPELCTGGSSSGSAALVAADVVPLAVGTDTAGSVRVPAACTGVIGFKPTPGTVPIDGVFPLAPSFDTVGFFAKDIALIERAYGLFAGDEEGLGAAPGAGQGGRLSVDTSLLLNDAEAPSAAREFVSLRRKFPSLDVSPVEATVSRTDVVQVLDHTLDLYDIIRRVEAYRIHRELVADQRERYQPGVLGKILSGAEVTEDQYESAVQDLEQLRESALAIFEETDLLVTPAIAGEVVRWADLDSGSAARFMRYTAPFNVLGWPAITIPVPRSATVGTPLSVQIVGQPGADEQVLRFANRLVSGKP</sequence>
<feature type="domain" description="Amidase" evidence="1">
    <location>
        <begin position="316"/>
        <end position="419"/>
    </location>
</feature>
<dbReference type="Gene3D" id="3.90.1300.10">
    <property type="entry name" value="Amidase signature (AS) domain"/>
    <property type="match status" value="1"/>
</dbReference>
<dbReference type="InterPro" id="IPR000120">
    <property type="entry name" value="Amidase"/>
</dbReference>